<accession>A0AAJ7T4P2</accession>
<evidence type="ECO:0000256" key="3">
    <source>
        <dbReference type="ARBA" id="ARBA00022490"/>
    </source>
</evidence>
<keyword evidence="3" id="KW-0963">Cytoplasm</keyword>
<proteinExistence type="inferred from homology"/>
<comment type="subcellular location">
    <subcellularLocation>
        <location evidence="1">Cytoplasm</location>
    </subcellularLocation>
</comment>
<feature type="region of interest" description="Disordered" evidence="8">
    <location>
        <begin position="313"/>
        <end position="349"/>
    </location>
</feature>
<dbReference type="PROSITE" id="PS50055">
    <property type="entry name" value="TYR_PHOSPHATASE_PTP"/>
    <property type="match status" value="1"/>
</dbReference>
<feature type="region of interest" description="Disordered" evidence="8">
    <location>
        <begin position="455"/>
        <end position="476"/>
    </location>
</feature>
<evidence type="ECO:0000256" key="7">
    <source>
        <dbReference type="ARBA" id="ARBA00034734"/>
    </source>
</evidence>
<dbReference type="KEGG" id="pmrn:116942387"/>
<dbReference type="AlphaFoldDB" id="A0AAJ7T4P2"/>
<dbReference type="Proteomes" id="UP001318040">
    <property type="component" value="Chromosome 14"/>
</dbReference>
<dbReference type="Gene3D" id="3.90.190.10">
    <property type="entry name" value="Protein tyrosine phosphatase superfamily"/>
    <property type="match status" value="1"/>
</dbReference>
<feature type="compositionally biased region" description="Polar residues" evidence="8">
    <location>
        <begin position="761"/>
        <end position="776"/>
    </location>
</feature>
<dbReference type="SMART" id="SM00404">
    <property type="entry name" value="PTPc_motif"/>
    <property type="match status" value="1"/>
</dbReference>
<sequence length="993" mass="107302">MERVDILRKLVARVASLRDVDAYGEDGFAEEFARLRRQSMRYRSDRTYPTTSGENEDNMRKNRYKDILPFEHSRVKLAIQLPAVNSDYINANFIKGVSNPRAYIATQGPLPHTLVDFWSMLWEHNVKVIVMACQEVEMGRKKCERYYALTQEEPLTLGPFTISLLQVEKQHRGEDYCIRTLSVHYGNESRTVFQFHYSNWPDHDVPSSFDPILEMIAIMREYQDDEDSPICVHCSAGCGRTGAICAIDYTRNLLKLGKIPENFSVFNLIQDMRTQRPSAVQTKDQYELVHCAIAQLFQQQILASSPCLNSNLPALTTDDEADLSASPPGTPDLPPPKPPRVKSAAQRDEADVMEEILQPPRPIPVPPVISPSVPAGFLTISCVWQDRNDRYHADATERYHERDATGTPAICETGGCGGTVEGSDSDGNASGDADCANKAESSAEECRTEKFNAANKAAGDGFGGSGSRVVESTSPCSAETLENHGQQRLDLNKNYTKFTGSVSNANIGPDTLAERPIQLEVAPTEDHDDNAPLSKKPSAESAGDEAASVGGLDDDGNSAETNARTIDLELKRKENRLAIEVKKVPRPETLKSFELAAAPTPSRATITPVWKVSGQEECRGTAVDGNKNVEVNQNASVPPNTSNVKHFVQSIDSKPNVGPRATLSVEHIRKRAVSPIGFHPGQSNIRYSSVSAPQPKPGSAAEKLNAHSTNLNVASPAQLGTNAQAGAPSPASPRDKAAQPHSAEATRWSEPDEGTAARTLDGSSLGDNQPLPSTAVESIHAPEPDSQDSKAEPHRHADRGPHRPFGEQTNVAAALASGRVDHFKGKQTNLAKSTVVPAGSDGRSRDKSLRDDVGCAAAGKESTPAPARAEEEVPGDTRASHRLLDLSLPDKETFFAVGVVASFRNDAAFKGSLEPAERTDCVSHPANKDPDKGGATLQESPESPRPAAQAPRSPTQPPAAAAAHPSRLESSASKPINDPESLAARGDEAQHRV</sequence>
<dbReference type="Pfam" id="PF00102">
    <property type="entry name" value="Y_phosphatase"/>
    <property type="match status" value="1"/>
</dbReference>
<evidence type="ECO:0000256" key="6">
    <source>
        <dbReference type="ARBA" id="ARBA00022912"/>
    </source>
</evidence>
<dbReference type="GeneID" id="116942387"/>
<dbReference type="CTD" id="5782"/>
<dbReference type="EC" id="3.1.3.48" evidence="2"/>
<keyword evidence="5" id="KW-0378">Hydrolase</keyword>
<feature type="region of interest" description="Disordered" evidence="8">
    <location>
        <begin position="522"/>
        <end position="560"/>
    </location>
</feature>
<evidence type="ECO:0000256" key="5">
    <source>
        <dbReference type="ARBA" id="ARBA00022801"/>
    </source>
</evidence>
<organism evidence="11 12">
    <name type="scientific">Petromyzon marinus</name>
    <name type="common">Sea lamprey</name>
    <dbReference type="NCBI Taxonomy" id="7757"/>
    <lineage>
        <taxon>Eukaryota</taxon>
        <taxon>Metazoa</taxon>
        <taxon>Chordata</taxon>
        <taxon>Craniata</taxon>
        <taxon>Vertebrata</taxon>
        <taxon>Cyclostomata</taxon>
        <taxon>Hyperoartia</taxon>
        <taxon>Petromyzontiformes</taxon>
        <taxon>Petromyzontidae</taxon>
        <taxon>Petromyzon</taxon>
    </lineage>
</organism>
<dbReference type="FunFam" id="3.90.190.10:FF:000045">
    <property type="entry name" value="Tyrosine-protein phosphatase non-receptor type 12"/>
    <property type="match status" value="1"/>
</dbReference>
<dbReference type="GO" id="GO:0004726">
    <property type="term" value="F:non-membrane spanning protein tyrosine phosphatase activity"/>
    <property type="evidence" value="ECO:0007669"/>
    <property type="project" value="InterPro"/>
</dbReference>
<evidence type="ECO:0000256" key="4">
    <source>
        <dbReference type="ARBA" id="ARBA00022553"/>
    </source>
</evidence>
<evidence type="ECO:0000313" key="12">
    <source>
        <dbReference type="RefSeq" id="XP_032810123.1"/>
    </source>
</evidence>
<dbReference type="SMART" id="SM00194">
    <property type="entry name" value="PTPc"/>
    <property type="match status" value="1"/>
</dbReference>
<dbReference type="SUPFAM" id="SSF52799">
    <property type="entry name" value="(Phosphotyrosine protein) phosphatases II"/>
    <property type="match status" value="1"/>
</dbReference>
<keyword evidence="4" id="KW-0597">Phosphoprotein</keyword>
<dbReference type="InterPro" id="IPR003595">
    <property type="entry name" value="Tyr_Pase_cat"/>
</dbReference>
<dbReference type="InterPro" id="IPR029021">
    <property type="entry name" value="Prot-tyrosine_phosphatase-like"/>
</dbReference>
<dbReference type="PRINTS" id="PR00700">
    <property type="entry name" value="PRTYPHPHTASE"/>
</dbReference>
<dbReference type="InterPro" id="IPR000242">
    <property type="entry name" value="PTP_cat"/>
</dbReference>
<feature type="domain" description="Tyrosine-protein phosphatase" evidence="9">
    <location>
        <begin position="28"/>
        <end position="296"/>
    </location>
</feature>
<dbReference type="GO" id="GO:0005634">
    <property type="term" value="C:nucleus"/>
    <property type="evidence" value="ECO:0007669"/>
    <property type="project" value="TreeGrafter"/>
</dbReference>
<dbReference type="InterPro" id="IPR016130">
    <property type="entry name" value="Tyr_Pase_AS"/>
</dbReference>
<feature type="compositionally biased region" description="Basic and acidic residues" evidence="8">
    <location>
        <begin position="842"/>
        <end position="853"/>
    </location>
</feature>
<keyword evidence="11" id="KW-1185">Reference proteome</keyword>
<evidence type="ECO:0000259" key="9">
    <source>
        <dbReference type="PROSITE" id="PS50055"/>
    </source>
</evidence>
<reference evidence="12" key="1">
    <citation type="submission" date="2025-08" db="UniProtKB">
        <authorList>
            <consortium name="RefSeq"/>
        </authorList>
    </citation>
    <scope>IDENTIFICATION</scope>
    <source>
        <tissue evidence="12">Sperm</tissue>
    </source>
</reference>
<feature type="compositionally biased region" description="Polar residues" evidence="8">
    <location>
        <begin position="706"/>
        <end position="724"/>
    </location>
</feature>
<dbReference type="PANTHER" id="PTHR45983:SF2">
    <property type="entry name" value="PROTEIN-TYROSINE-PHOSPHATASE"/>
    <property type="match status" value="1"/>
</dbReference>
<feature type="compositionally biased region" description="Basic and acidic residues" evidence="8">
    <location>
        <begin position="780"/>
        <end position="805"/>
    </location>
</feature>
<dbReference type="PROSITE" id="PS50056">
    <property type="entry name" value="TYR_PHOSPHATASE_2"/>
    <property type="match status" value="1"/>
</dbReference>
<dbReference type="PANTHER" id="PTHR45983">
    <property type="entry name" value="TYROSINE PHOSPHATSE N18, PUTATIVE-RELATED"/>
    <property type="match status" value="1"/>
</dbReference>
<feature type="compositionally biased region" description="Basic and acidic residues" evidence="8">
    <location>
        <begin position="915"/>
        <end position="932"/>
    </location>
</feature>
<evidence type="ECO:0000313" key="11">
    <source>
        <dbReference type="Proteomes" id="UP001318040"/>
    </source>
</evidence>
<dbReference type="PROSITE" id="PS00383">
    <property type="entry name" value="TYR_PHOSPHATASE_1"/>
    <property type="match status" value="1"/>
</dbReference>
<dbReference type="InterPro" id="IPR047170">
    <property type="entry name" value="PTN12/18/22"/>
</dbReference>
<evidence type="ECO:0000256" key="2">
    <source>
        <dbReference type="ARBA" id="ARBA00013064"/>
    </source>
</evidence>
<gene>
    <name evidence="12" type="primary">PTPN12</name>
</gene>
<feature type="compositionally biased region" description="Pro residues" evidence="8">
    <location>
        <begin position="328"/>
        <end position="338"/>
    </location>
</feature>
<dbReference type="RefSeq" id="XP_032810123.1">
    <property type="nucleotide sequence ID" value="XM_032954232.1"/>
</dbReference>
<feature type="compositionally biased region" description="Polar residues" evidence="8">
    <location>
        <begin position="681"/>
        <end position="692"/>
    </location>
</feature>
<protein>
    <recommendedName>
        <fullName evidence="2">protein-tyrosine-phosphatase</fullName>
        <ecNumber evidence="2">3.1.3.48</ecNumber>
    </recommendedName>
</protein>
<dbReference type="InterPro" id="IPR000387">
    <property type="entry name" value="Tyr_Pase_dom"/>
</dbReference>
<feature type="domain" description="Tyrosine specific protein phosphatases" evidence="10">
    <location>
        <begin position="210"/>
        <end position="287"/>
    </location>
</feature>
<comment type="similarity">
    <text evidence="7">Belongs to the protein-tyrosine phosphatase family. Non-receptor class 4 subfamily.</text>
</comment>
<feature type="region of interest" description="Disordered" evidence="8">
    <location>
        <begin position="914"/>
        <end position="993"/>
    </location>
</feature>
<evidence type="ECO:0000256" key="1">
    <source>
        <dbReference type="ARBA" id="ARBA00004496"/>
    </source>
</evidence>
<evidence type="ECO:0000259" key="10">
    <source>
        <dbReference type="PROSITE" id="PS50056"/>
    </source>
</evidence>
<dbReference type="GO" id="GO:0005737">
    <property type="term" value="C:cytoplasm"/>
    <property type="evidence" value="ECO:0007669"/>
    <property type="project" value="UniProtKB-SubCell"/>
</dbReference>
<keyword evidence="6" id="KW-0904">Protein phosphatase</keyword>
<feature type="region of interest" description="Disordered" evidence="8">
    <location>
        <begin position="675"/>
        <end position="881"/>
    </location>
</feature>
<evidence type="ECO:0000256" key="8">
    <source>
        <dbReference type="SAM" id="MobiDB-lite"/>
    </source>
</evidence>
<name>A0AAJ7T4P2_PETMA</name>
<feature type="compositionally biased region" description="Low complexity" evidence="8">
    <location>
        <begin position="939"/>
        <end position="965"/>
    </location>
</feature>